<feature type="signal peptide" evidence="2">
    <location>
        <begin position="1"/>
        <end position="17"/>
    </location>
</feature>
<reference evidence="3" key="1">
    <citation type="submission" date="2021-01" db="EMBL/GenBank/DDBJ databases">
        <authorList>
            <person name="Corre E."/>
            <person name="Pelletier E."/>
            <person name="Niang G."/>
            <person name="Scheremetjew M."/>
            <person name="Finn R."/>
            <person name="Kale V."/>
            <person name="Holt S."/>
            <person name="Cochrane G."/>
            <person name="Meng A."/>
            <person name="Brown T."/>
            <person name="Cohen L."/>
        </authorList>
    </citation>
    <scope>NUCLEOTIDE SEQUENCE</scope>
    <source>
        <strain evidence="3">Pbaha01</strain>
    </source>
</reference>
<keyword evidence="2" id="KW-0732">Signal</keyword>
<sequence>MRTPAEVLACALAVALAATLSGCHMKIETTDGPGDPNALRGQATIVPQVAPVPTVPSPTQRPSPAPSPAGAAPAPGRGGGAAEVLPEQPAVPRAAVGARPVVAPGAGGLAVLADASTAPTTVTTTMAATTEAPVLTKASTRGPGTITATHTRTTSETTSTTTGTTATSTIATTRTVTTTTLPAPKTDLYTCESSYSMPQVIERHRKGLCVDDTTFNECPDKLFGAWPHTNGERVTSLRLFKPWHPKWGNRLARQRAWAKLKEWVLSNNGKVLIGTEVSCNRQKDDQMWAWTLELLRMLGKEHVMGVAIGNEMDIFRDAKGSTDTHCNTDLWDWQYWIVLQSRVYDMDHGGFEDTKITVVWAMSVLGAIDTPFKEDEKAKVNTLLTKAWKKWGRRFIWSFNIYTIWDRSVWPTSSDDCAEKAHAAVSIDPIKGMLRAIRERIKQITGNDDDPIWVGENGWSSPAPKTVAPALRFCPEFWSLRTFGKAYANFATWDLSIGENLKGPEHVFYFTMRDSFNVGKAESFGLVHACSNSTCKIQEPPPSDEDQDGVSEETI</sequence>
<proteinExistence type="predicted"/>
<accession>A0A7S0BBM8</accession>
<feature type="compositionally biased region" description="Pro residues" evidence="1">
    <location>
        <begin position="53"/>
        <end position="67"/>
    </location>
</feature>
<feature type="region of interest" description="Disordered" evidence="1">
    <location>
        <begin position="535"/>
        <end position="555"/>
    </location>
</feature>
<dbReference type="PROSITE" id="PS51257">
    <property type="entry name" value="PROKAR_LIPOPROTEIN"/>
    <property type="match status" value="1"/>
</dbReference>
<dbReference type="InterPro" id="IPR017853">
    <property type="entry name" value="GH"/>
</dbReference>
<name>A0A7S0BBM8_9DINO</name>
<gene>
    <name evidence="3" type="ORF">PBAH0796_LOCUS32995</name>
</gene>
<feature type="chain" id="PRO_5031177036" evidence="2">
    <location>
        <begin position="18"/>
        <end position="555"/>
    </location>
</feature>
<feature type="region of interest" description="Disordered" evidence="1">
    <location>
        <begin position="138"/>
        <end position="164"/>
    </location>
</feature>
<evidence type="ECO:0000256" key="2">
    <source>
        <dbReference type="SAM" id="SignalP"/>
    </source>
</evidence>
<feature type="region of interest" description="Disordered" evidence="1">
    <location>
        <begin position="50"/>
        <end position="84"/>
    </location>
</feature>
<evidence type="ECO:0000313" key="3">
    <source>
        <dbReference type="EMBL" id="CAD8389430.1"/>
    </source>
</evidence>
<dbReference type="EMBL" id="HBEG01054175">
    <property type="protein sequence ID" value="CAD8389430.1"/>
    <property type="molecule type" value="Transcribed_RNA"/>
</dbReference>
<feature type="compositionally biased region" description="Acidic residues" evidence="1">
    <location>
        <begin position="542"/>
        <end position="555"/>
    </location>
</feature>
<protein>
    <submittedName>
        <fullName evidence="3">Uncharacterized protein</fullName>
    </submittedName>
</protein>
<dbReference type="SUPFAM" id="SSF51445">
    <property type="entry name" value="(Trans)glycosidases"/>
    <property type="match status" value="1"/>
</dbReference>
<evidence type="ECO:0000256" key="1">
    <source>
        <dbReference type="SAM" id="MobiDB-lite"/>
    </source>
</evidence>
<organism evidence="3">
    <name type="scientific">Pyrodinium bahamense</name>
    <dbReference type="NCBI Taxonomy" id="73915"/>
    <lineage>
        <taxon>Eukaryota</taxon>
        <taxon>Sar</taxon>
        <taxon>Alveolata</taxon>
        <taxon>Dinophyceae</taxon>
        <taxon>Gonyaulacales</taxon>
        <taxon>Pyrocystaceae</taxon>
        <taxon>Pyrodinium</taxon>
    </lineage>
</organism>
<feature type="compositionally biased region" description="Low complexity" evidence="1">
    <location>
        <begin position="145"/>
        <end position="164"/>
    </location>
</feature>
<dbReference type="AlphaFoldDB" id="A0A7S0BBM8"/>